<name>A0A1R2BPD8_9CILI</name>
<evidence type="ECO:0000313" key="4">
    <source>
        <dbReference type="Proteomes" id="UP000187209"/>
    </source>
</evidence>
<organism evidence="3 4">
    <name type="scientific">Stentor coeruleus</name>
    <dbReference type="NCBI Taxonomy" id="5963"/>
    <lineage>
        <taxon>Eukaryota</taxon>
        <taxon>Sar</taxon>
        <taxon>Alveolata</taxon>
        <taxon>Ciliophora</taxon>
        <taxon>Postciliodesmatophora</taxon>
        <taxon>Heterotrichea</taxon>
        <taxon>Heterotrichida</taxon>
        <taxon>Stentoridae</taxon>
        <taxon>Stentor</taxon>
    </lineage>
</organism>
<feature type="signal peptide" evidence="2">
    <location>
        <begin position="1"/>
        <end position="16"/>
    </location>
</feature>
<keyword evidence="1" id="KW-1133">Transmembrane helix</keyword>
<reference evidence="3 4" key="1">
    <citation type="submission" date="2016-11" db="EMBL/GenBank/DDBJ databases">
        <title>The macronuclear genome of Stentor coeruleus: a giant cell with tiny introns.</title>
        <authorList>
            <person name="Slabodnick M."/>
            <person name="Ruby J.G."/>
            <person name="Reiff S.B."/>
            <person name="Swart E.C."/>
            <person name="Gosai S."/>
            <person name="Prabakaran S."/>
            <person name="Witkowska E."/>
            <person name="Larue G.E."/>
            <person name="Fisher S."/>
            <person name="Freeman R.M."/>
            <person name="Gunawardena J."/>
            <person name="Chu W."/>
            <person name="Stover N.A."/>
            <person name="Gregory B.D."/>
            <person name="Nowacki M."/>
            <person name="Derisi J."/>
            <person name="Roy S.W."/>
            <person name="Marshall W.F."/>
            <person name="Sood P."/>
        </authorList>
    </citation>
    <scope>NUCLEOTIDE SEQUENCE [LARGE SCALE GENOMIC DNA]</scope>
    <source>
        <strain evidence="3">WM001</strain>
    </source>
</reference>
<keyword evidence="1" id="KW-0812">Transmembrane</keyword>
<evidence type="ECO:0008006" key="5">
    <source>
        <dbReference type="Google" id="ProtNLM"/>
    </source>
</evidence>
<dbReference type="EMBL" id="MPUH01000521">
    <property type="protein sequence ID" value="OMJ78445.1"/>
    <property type="molecule type" value="Genomic_DNA"/>
</dbReference>
<accession>A0A1R2BPD8</accession>
<dbReference type="Proteomes" id="UP000187209">
    <property type="component" value="Unassembled WGS sequence"/>
</dbReference>
<feature type="transmembrane region" description="Helical" evidence="1">
    <location>
        <begin position="1632"/>
        <end position="1650"/>
    </location>
</feature>
<evidence type="ECO:0000256" key="2">
    <source>
        <dbReference type="SAM" id="SignalP"/>
    </source>
</evidence>
<evidence type="ECO:0000313" key="3">
    <source>
        <dbReference type="EMBL" id="OMJ78445.1"/>
    </source>
</evidence>
<keyword evidence="4" id="KW-1185">Reference proteome</keyword>
<protein>
    <recommendedName>
        <fullName evidence="5">GPS domain-containing protein</fullName>
    </recommendedName>
</protein>
<sequence length="1706" mass="190842">MLILAFLIFNAQSLLTFINVDFYTSDWWSPVLYLELVDENQNLVETEKNLLIEISPLSSFFVYPSTKFIGSIYLEFSCILDSYFYIKLTCDGCESYTTGTAYNHLSKNDFIEITPSTIITNLGKEISIWYNNYFETPFSTIFLITKEKFDYSIIPNSLSSGFLYLSFFTVGKKKLIIYFDDFTSTDAGGIVLQIEESNKYYSTFFAVDYPITFLDPLDFYLLVYSDDTYTTFAIISCYITVSLNPVGSLSGTTTQWMDEGFSEFTNLYITTLGSYRIFFTGSCIDSFEASNSITVIGVDSIVLSANTVYTKIDETIIVTVGIFDNLNSVFTHETLVTLKSSSLEMIGTTSQTTSSGSATFTLAFSINGQTSLSAFTVYDLDSITVNSLDIYILNSMCLEWNQDLCTKCVDLANVVNGKCVCNNLSVQIEMHCEYIDEYVNSGNKRVLACNNIFTNSDVIGYYNEDCKSINIKFSSNVVQSSELGCSKYVILPDYLNQLFIDCLWISPATMLLIFGAVLDGKEFIIKLDASLTPEEEKCNEYSESLSLVVASVVIPTPIIDLTGPDSVNLCEADTITIKNSQDNSDYFYKWTVEPSSSELELFLSSITDYILEIPISYVQKGSIIITCFATSSAFSTSSSQTFSIEITNNQYLTVGFDTEDNSVFFKSEAISIQGFIEASCLTNDVATYNWEYLSNISLDFGSILTNSQDPSILKIPEYSLVEGNSYSFKLTITIKSISVSGSKSINIIIETSPLIITLDKTSGSISKSQDLIVTASAIDPDSPDSIITYKWECFEGNSQCLNSNKVLLEFVDNDPQLFVSKESLREGATYSFKVTASNSDKSSEQTVEFYVEIADLVLTLDKASGNINKSQDLIVIASATDPNSPDSVITYKWECYEENSQCLNSNEVLLEFDTNNATLFVFKEDLREGATYSFIVNASFSDKSSEETVVFFVEISDLVLTFDKENGTIYKNQDLVVTAKAYDPVSSTSVIQFLWECHEVYSLCIDNYQNILSFNATNPTLTVLKEFLREGAYYIFNISAYTESKSISKSTEFYISLHNDLTIEYTENQASENLVFYAVTPDIANLKFNWSIDPKISKTFPMNYSYFSISRKSLKSNTDYNISLVGTFKPGDIIKSFYILTQPKTPNCSAPEVVFSQTKWLIKVRSCSSDNPNLLYEFGCSTKSNSELWFTPETYENSSYVLIPYTCQNATASICNELSCETVKNSIPKGNRIHKDIISEFNSDISENITIPNAALYYSSMITTQDQWNIIFLELNNFFRSQTPTKGTVNMFISSLNSMILQISLISSENANLTLMLIDYSISTYTGMLSQSDILVISNWIGKLTSILDINDLSQALSSAISLYFETALPGSDPLIQDSEITVYAARVLADSLPGLNISVGDNSLKIPNRIILDHITVYDIEYIVYPPTQSTVIFEVSFYASGTYANKTLTLSTPKSTVLGSGIIYTTVGGNFSSNKIYECAYLQADKTWKISVCKVTESKNGKAQMGLTHQSTFKVYEINSSGSCEVGAGPIAITCAWMLIAIFVTVGFHVIDKNQDESIRHINKYTNYPLTSIFIRQPNGKRKSSVIYFFSTQIILMCLIGILILSFETPLEKTDKKYGTFLSRNVDPGAAAWGLTQIIAFPAFYFAFNQFASAKKALISKYATISLASICFIGIVLMTVFYCKEYTFYWIINYFIFLLLFSYF</sequence>
<feature type="transmembrane region" description="Helical" evidence="1">
    <location>
        <begin position="1689"/>
        <end position="1705"/>
    </location>
</feature>
<keyword evidence="1" id="KW-0472">Membrane</keyword>
<keyword evidence="2" id="KW-0732">Signal</keyword>
<feature type="chain" id="PRO_5012864958" description="GPS domain-containing protein" evidence="2">
    <location>
        <begin position="17"/>
        <end position="1706"/>
    </location>
</feature>
<proteinExistence type="predicted"/>
<feature type="transmembrane region" description="Helical" evidence="1">
    <location>
        <begin position="1588"/>
        <end position="1609"/>
    </location>
</feature>
<feature type="transmembrane region" description="Helical" evidence="1">
    <location>
        <begin position="1533"/>
        <end position="1553"/>
    </location>
</feature>
<evidence type="ECO:0000256" key="1">
    <source>
        <dbReference type="SAM" id="Phobius"/>
    </source>
</evidence>
<comment type="caution">
    <text evidence="3">The sequence shown here is derived from an EMBL/GenBank/DDBJ whole genome shotgun (WGS) entry which is preliminary data.</text>
</comment>
<gene>
    <name evidence="3" type="ORF">SteCoe_21729</name>
</gene>
<feature type="transmembrane region" description="Helical" evidence="1">
    <location>
        <begin position="1662"/>
        <end position="1683"/>
    </location>
</feature>